<dbReference type="OrthoDB" id="7008804at2"/>
<keyword evidence="3" id="KW-1185">Reference proteome</keyword>
<organism evidence="2 3">
    <name type="scientific">Pseudomonas bharatica CSV86</name>
    <dbReference type="NCBI Taxonomy" id="1005395"/>
    <lineage>
        <taxon>Bacteria</taxon>
        <taxon>Pseudomonadati</taxon>
        <taxon>Pseudomonadota</taxon>
        <taxon>Gammaproteobacteria</taxon>
        <taxon>Pseudomonadales</taxon>
        <taxon>Pseudomonadaceae</taxon>
        <taxon>Pseudomonas</taxon>
        <taxon>Pseudomonas bharatica</taxon>
    </lineage>
</organism>
<accession>L1M8J0</accession>
<feature type="compositionally biased region" description="Basic and acidic residues" evidence="1">
    <location>
        <begin position="134"/>
        <end position="153"/>
    </location>
</feature>
<dbReference type="EMBL" id="AMWJ02000002">
    <property type="protein sequence ID" value="NNJ16337.1"/>
    <property type="molecule type" value="Genomic_DNA"/>
</dbReference>
<dbReference type="AlphaFoldDB" id="L1M8J0"/>
<dbReference type="RefSeq" id="WP_009394038.1">
    <property type="nucleotide sequence ID" value="NZ_AMWJ02000002.1"/>
</dbReference>
<proteinExistence type="predicted"/>
<evidence type="ECO:0000313" key="2">
    <source>
        <dbReference type="EMBL" id="NNJ16337.1"/>
    </source>
</evidence>
<dbReference type="CDD" id="cd00093">
    <property type="entry name" value="HTH_XRE"/>
    <property type="match status" value="1"/>
</dbReference>
<reference evidence="2 3" key="1">
    <citation type="journal article" date="2013" name="Genome Announc.">
        <title>Genome Sequence of Naphthalene-Degrading Soil Bacterium Pseudomonas putida CSV86.</title>
        <authorList>
            <person name="Phale P.S."/>
            <person name="Paliwal V."/>
            <person name="Raju S.C."/>
            <person name="Modak A."/>
            <person name="Purohit H.J."/>
        </authorList>
    </citation>
    <scope>NUCLEOTIDE SEQUENCE [LARGE SCALE GENOMIC DNA]</scope>
    <source>
        <strain evidence="2 3">CSV86</strain>
    </source>
</reference>
<dbReference type="Gene3D" id="1.10.260.40">
    <property type="entry name" value="lambda repressor-like DNA-binding domains"/>
    <property type="match status" value="1"/>
</dbReference>
<gene>
    <name evidence="2" type="ORF">CSV86_014505</name>
</gene>
<comment type="caution">
    <text evidence="2">The sequence shown here is derived from an EMBL/GenBank/DDBJ whole genome shotgun (WGS) entry which is preliminary data.</text>
</comment>
<protein>
    <submittedName>
        <fullName evidence="2">Helix-turn-helix domain-containing protein</fullName>
    </submittedName>
</protein>
<evidence type="ECO:0000256" key="1">
    <source>
        <dbReference type="SAM" id="MobiDB-lite"/>
    </source>
</evidence>
<dbReference type="PROSITE" id="PS50943">
    <property type="entry name" value="HTH_CROC1"/>
    <property type="match status" value="1"/>
</dbReference>
<dbReference type="GO" id="GO:0003677">
    <property type="term" value="F:DNA binding"/>
    <property type="evidence" value="ECO:0007669"/>
    <property type="project" value="InterPro"/>
</dbReference>
<feature type="region of interest" description="Disordered" evidence="1">
    <location>
        <begin position="130"/>
        <end position="154"/>
    </location>
</feature>
<name>L1M8J0_9PSED</name>
<dbReference type="InterPro" id="IPR001387">
    <property type="entry name" value="Cro/C1-type_HTH"/>
</dbReference>
<dbReference type="Pfam" id="PF01381">
    <property type="entry name" value="HTH_3"/>
    <property type="match status" value="1"/>
</dbReference>
<dbReference type="SUPFAM" id="SSF47413">
    <property type="entry name" value="lambda repressor-like DNA-binding domains"/>
    <property type="match status" value="1"/>
</dbReference>
<evidence type="ECO:0000313" key="3">
    <source>
        <dbReference type="Proteomes" id="UP000010448"/>
    </source>
</evidence>
<sequence length="178" mass="20244">MTDLFADKLIRLRTQKGLTQRDLAAMAGLSWSQISKYESGKSKPRKKALWALEEALDCPGELAAFAEGTKIAVEVPAGLYERLEQAAAEAQLSIDEYKHFFLARLIAWSHDEILGIRPPTLFSKEEIEQMQSRMDPDEADSRREKRLKQIKDGSDDESMILAELEERKIFDGRSTKNK</sequence>
<dbReference type="Proteomes" id="UP000010448">
    <property type="component" value="Unassembled WGS sequence"/>
</dbReference>
<dbReference type="SMART" id="SM00530">
    <property type="entry name" value="HTH_XRE"/>
    <property type="match status" value="1"/>
</dbReference>
<dbReference type="InterPro" id="IPR010982">
    <property type="entry name" value="Lambda_DNA-bd_dom_sf"/>
</dbReference>